<reference evidence="2" key="1">
    <citation type="submission" date="2018-11" db="EMBL/GenBank/DDBJ databases">
        <authorList>
            <consortium name="Pathogen Informatics"/>
        </authorList>
    </citation>
    <scope>NUCLEOTIDE SEQUENCE</scope>
</reference>
<dbReference type="EMBL" id="CAAALY010278641">
    <property type="protein sequence ID" value="VEL43073.1"/>
    <property type="molecule type" value="Genomic_DNA"/>
</dbReference>
<keyword evidence="3" id="KW-1185">Reference proteome</keyword>
<protein>
    <recommendedName>
        <fullName evidence="4">Secreted protein</fullName>
    </recommendedName>
</protein>
<organism evidence="2 3">
    <name type="scientific">Protopolystoma xenopodis</name>
    <dbReference type="NCBI Taxonomy" id="117903"/>
    <lineage>
        <taxon>Eukaryota</taxon>
        <taxon>Metazoa</taxon>
        <taxon>Spiralia</taxon>
        <taxon>Lophotrochozoa</taxon>
        <taxon>Platyhelminthes</taxon>
        <taxon>Monogenea</taxon>
        <taxon>Polyopisthocotylea</taxon>
        <taxon>Polystomatidea</taxon>
        <taxon>Polystomatidae</taxon>
        <taxon>Protopolystoma</taxon>
    </lineage>
</organism>
<evidence type="ECO:0000256" key="1">
    <source>
        <dbReference type="SAM" id="SignalP"/>
    </source>
</evidence>
<comment type="caution">
    <text evidence="2">The sequence shown here is derived from an EMBL/GenBank/DDBJ whole genome shotgun (WGS) entry which is preliminary data.</text>
</comment>
<name>A0A3S5BCQ7_9PLAT</name>
<sequence length="172" mass="18706">MMKSVWQSSFLLLSIGRVNSQLHTCVSVPLTMDLSAQSHTCVLSQEGWNRLEDIQHTECSSYSDHSRLTTDRHDHTILDSSKIAKHVPPFDMKVTLTLKGQMLNATKCAGIRSVSTVGWKPNFSRLHVIHPPLTSHLNGASSSLGFQSIASDSVGRSAVDVGLLLLSAVVTA</sequence>
<evidence type="ECO:0008006" key="4">
    <source>
        <dbReference type="Google" id="ProtNLM"/>
    </source>
</evidence>
<accession>A0A3S5BCQ7</accession>
<evidence type="ECO:0000313" key="2">
    <source>
        <dbReference type="EMBL" id="VEL43073.1"/>
    </source>
</evidence>
<feature type="signal peptide" evidence="1">
    <location>
        <begin position="1"/>
        <end position="20"/>
    </location>
</feature>
<keyword evidence="1" id="KW-0732">Signal</keyword>
<dbReference type="Proteomes" id="UP000784294">
    <property type="component" value="Unassembled WGS sequence"/>
</dbReference>
<proteinExistence type="predicted"/>
<feature type="chain" id="PRO_5018757662" description="Secreted protein" evidence="1">
    <location>
        <begin position="21"/>
        <end position="172"/>
    </location>
</feature>
<evidence type="ECO:0000313" key="3">
    <source>
        <dbReference type="Proteomes" id="UP000784294"/>
    </source>
</evidence>
<gene>
    <name evidence="2" type="ORF">PXEA_LOCUS36513</name>
</gene>
<dbReference type="AlphaFoldDB" id="A0A3S5BCQ7"/>